<feature type="transmembrane region" description="Helical" evidence="1">
    <location>
        <begin position="52"/>
        <end position="76"/>
    </location>
</feature>
<keyword evidence="1" id="KW-1133">Transmembrane helix</keyword>
<organism evidence="3 4">
    <name type="scientific">Rhizophagus irregularis (strain DAOM 181602 / DAOM 197198 / MUCL 43194)</name>
    <name type="common">Arbuscular mycorrhizal fungus</name>
    <name type="synonym">Glomus intraradices</name>
    <dbReference type="NCBI Taxonomy" id="747089"/>
    <lineage>
        <taxon>Eukaryota</taxon>
        <taxon>Fungi</taxon>
        <taxon>Fungi incertae sedis</taxon>
        <taxon>Mucoromycota</taxon>
        <taxon>Glomeromycotina</taxon>
        <taxon>Glomeromycetes</taxon>
        <taxon>Glomerales</taxon>
        <taxon>Glomeraceae</taxon>
        <taxon>Rhizophagus</taxon>
    </lineage>
</organism>
<keyword evidence="1" id="KW-0472">Membrane</keyword>
<reference evidence="3 4" key="1">
    <citation type="journal article" date="2013" name="Proc. Natl. Acad. Sci. U.S.A.">
        <title>Genome of an arbuscular mycorrhizal fungus provides insight into the oldest plant symbiosis.</title>
        <authorList>
            <person name="Tisserant E."/>
            <person name="Malbreil M."/>
            <person name="Kuo A."/>
            <person name="Kohler A."/>
            <person name="Symeonidi A."/>
            <person name="Balestrini R."/>
            <person name="Charron P."/>
            <person name="Duensing N."/>
            <person name="Frei Dit Frey N."/>
            <person name="Gianinazzi-Pearson V."/>
            <person name="Gilbert L.B."/>
            <person name="Handa Y."/>
            <person name="Herr J.R."/>
            <person name="Hijri M."/>
            <person name="Koul R."/>
            <person name="Kawaguchi M."/>
            <person name="Krajinski F."/>
            <person name="Lammers P.J."/>
            <person name="Masclaux F.G."/>
            <person name="Murat C."/>
            <person name="Morin E."/>
            <person name="Ndikumana S."/>
            <person name="Pagni M."/>
            <person name="Petitpierre D."/>
            <person name="Requena N."/>
            <person name="Rosikiewicz P."/>
            <person name="Riley R."/>
            <person name="Saito K."/>
            <person name="San Clemente H."/>
            <person name="Shapiro H."/>
            <person name="van Tuinen D."/>
            <person name="Becard G."/>
            <person name="Bonfante P."/>
            <person name="Paszkowski U."/>
            <person name="Shachar-Hill Y.Y."/>
            <person name="Tuskan G.A."/>
            <person name="Young P.W."/>
            <person name="Sanders I.R."/>
            <person name="Henrissat B."/>
            <person name="Rensing S.A."/>
            <person name="Grigoriev I.V."/>
            <person name="Corradi N."/>
            <person name="Roux C."/>
            <person name="Martin F."/>
        </authorList>
    </citation>
    <scope>NUCLEOTIDE SEQUENCE [LARGE SCALE GENOMIC DNA]</scope>
    <source>
        <strain evidence="3 4">DAOM 197198</strain>
    </source>
</reference>
<dbReference type="EMBL" id="AUPC02000125">
    <property type="protein sequence ID" value="POG70155.1"/>
    <property type="molecule type" value="Genomic_DNA"/>
</dbReference>
<feature type="chain" id="PRO_5015120653" evidence="2">
    <location>
        <begin position="18"/>
        <end position="80"/>
    </location>
</feature>
<evidence type="ECO:0000256" key="2">
    <source>
        <dbReference type="SAM" id="SignalP"/>
    </source>
</evidence>
<protein>
    <submittedName>
        <fullName evidence="3">Uncharacterized protein</fullName>
    </submittedName>
</protein>
<proteinExistence type="predicted"/>
<sequence>MVFSFIMVSFASVLSYAAEELSTTTIVISISCVIIIILLIIRQTVKPDVKTIYAMGSSFISAGLVIYLIVILISMLNFSF</sequence>
<keyword evidence="1" id="KW-0812">Transmembrane</keyword>
<dbReference type="AlphaFoldDB" id="A0A2P4PXQ9"/>
<keyword evidence="4" id="KW-1185">Reference proteome</keyword>
<reference evidence="3 4" key="2">
    <citation type="journal article" date="2018" name="New Phytol.">
        <title>High intraspecific genome diversity in the model arbuscular mycorrhizal symbiont Rhizophagus irregularis.</title>
        <authorList>
            <person name="Chen E.C.H."/>
            <person name="Morin E."/>
            <person name="Beaudet D."/>
            <person name="Noel J."/>
            <person name="Yildirir G."/>
            <person name="Ndikumana S."/>
            <person name="Charron P."/>
            <person name="St-Onge C."/>
            <person name="Giorgi J."/>
            <person name="Kruger M."/>
            <person name="Marton T."/>
            <person name="Ropars J."/>
            <person name="Grigoriev I.V."/>
            <person name="Hainaut M."/>
            <person name="Henrissat B."/>
            <person name="Roux C."/>
            <person name="Martin F."/>
            <person name="Corradi N."/>
        </authorList>
    </citation>
    <scope>NUCLEOTIDE SEQUENCE [LARGE SCALE GENOMIC DNA]</scope>
    <source>
        <strain evidence="3 4">DAOM 197198</strain>
    </source>
</reference>
<evidence type="ECO:0000313" key="4">
    <source>
        <dbReference type="Proteomes" id="UP000018888"/>
    </source>
</evidence>
<gene>
    <name evidence="3" type="ORF">GLOIN_2v1619887</name>
</gene>
<evidence type="ECO:0000256" key="1">
    <source>
        <dbReference type="SAM" id="Phobius"/>
    </source>
</evidence>
<feature type="signal peptide" evidence="2">
    <location>
        <begin position="1"/>
        <end position="17"/>
    </location>
</feature>
<name>A0A2P4PXQ9_RHIID</name>
<accession>A0A2P4PXQ9</accession>
<dbReference type="Proteomes" id="UP000018888">
    <property type="component" value="Unassembled WGS sequence"/>
</dbReference>
<feature type="non-terminal residue" evidence="3">
    <location>
        <position position="80"/>
    </location>
</feature>
<feature type="transmembrane region" description="Helical" evidence="1">
    <location>
        <begin position="27"/>
        <end position="45"/>
    </location>
</feature>
<comment type="caution">
    <text evidence="3">The sequence shown here is derived from an EMBL/GenBank/DDBJ whole genome shotgun (WGS) entry which is preliminary data.</text>
</comment>
<keyword evidence="2" id="KW-0732">Signal</keyword>
<evidence type="ECO:0000313" key="3">
    <source>
        <dbReference type="EMBL" id="POG70155.1"/>
    </source>
</evidence>